<gene>
    <name evidence="3" type="ORF">CLAFUR5_11283</name>
</gene>
<accession>A0A9Q8USL4</accession>
<sequence>MSHTMDMIEVQHGDRSAILGSYLDFSMSSKTPRDKRTPRSIFSGWSSSSSESSESHDGDHHALHQGRGQEQEPRTHPEPNSKAAETPYHDGDRLPPFRRQSHNLEPDPFAAEFAAAPRHHNHAMFSRSERRKLQRIETWAQDVEAQTLRRPLLIDKDQPMPTYMAFDARDRQWVFRQAYSDAGSEQSSSFNSMLARFGVRRSRSGGQREREPIGWWWPWVIVVLLVLALVAGAVYEITQQQYSDGPDLA</sequence>
<feature type="region of interest" description="Disordered" evidence="1">
    <location>
        <begin position="28"/>
        <end position="104"/>
    </location>
</feature>
<keyword evidence="2" id="KW-1133">Transmembrane helix</keyword>
<dbReference type="GeneID" id="71991161"/>
<organism evidence="3 4">
    <name type="scientific">Passalora fulva</name>
    <name type="common">Tomato leaf mold</name>
    <name type="synonym">Cladosporium fulvum</name>
    <dbReference type="NCBI Taxonomy" id="5499"/>
    <lineage>
        <taxon>Eukaryota</taxon>
        <taxon>Fungi</taxon>
        <taxon>Dikarya</taxon>
        <taxon>Ascomycota</taxon>
        <taxon>Pezizomycotina</taxon>
        <taxon>Dothideomycetes</taxon>
        <taxon>Dothideomycetidae</taxon>
        <taxon>Mycosphaerellales</taxon>
        <taxon>Mycosphaerellaceae</taxon>
        <taxon>Fulvia</taxon>
    </lineage>
</organism>
<protein>
    <submittedName>
        <fullName evidence="3">Uncharacterized protein</fullName>
    </submittedName>
</protein>
<dbReference type="KEGG" id="ffu:CLAFUR5_11283"/>
<keyword evidence="2" id="KW-0472">Membrane</keyword>
<name>A0A9Q8USL4_PASFU</name>
<reference evidence="3" key="2">
    <citation type="journal article" date="2022" name="Microb. Genom.">
        <title>A chromosome-scale genome assembly of the tomato pathogen Cladosporium fulvum reveals a compartmentalized genome architecture and the presence of a dispensable chromosome.</title>
        <authorList>
            <person name="Zaccaron A.Z."/>
            <person name="Chen L.H."/>
            <person name="Samaras A."/>
            <person name="Stergiopoulos I."/>
        </authorList>
    </citation>
    <scope>NUCLEOTIDE SEQUENCE</scope>
    <source>
        <strain evidence="3">Race5_Kim</strain>
    </source>
</reference>
<feature type="transmembrane region" description="Helical" evidence="2">
    <location>
        <begin position="215"/>
        <end position="235"/>
    </location>
</feature>
<reference evidence="3" key="1">
    <citation type="submission" date="2021-12" db="EMBL/GenBank/DDBJ databases">
        <authorList>
            <person name="Zaccaron A."/>
            <person name="Stergiopoulos I."/>
        </authorList>
    </citation>
    <scope>NUCLEOTIDE SEQUENCE</scope>
    <source>
        <strain evidence="3">Race5_Kim</strain>
    </source>
</reference>
<dbReference type="OrthoDB" id="10497518at2759"/>
<dbReference type="AlphaFoldDB" id="A0A9Q8USL4"/>
<evidence type="ECO:0000256" key="1">
    <source>
        <dbReference type="SAM" id="MobiDB-lite"/>
    </source>
</evidence>
<keyword evidence="4" id="KW-1185">Reference proteome</keyword>
<dbReference type="OMA" id="RIETWAQ"/>
<keyword evidence="2" id="KW-0812">Transmembrane</keyword>
<proteinExistence type="predicted"/>
<dbReference type="EMBL" id="CP090170">
    <property type="protein sequence ID" value="UJO20906.1"/>
    <property type="molecule type" value="Genomic_DNA"/>
</dbReference>
<feature type="compositionally biased region" description="Basic and acidic residues" evidence="1">
    <location>
        <begin position="53"/>
        <end position="79"/>
    </location>
</feature>
<evidence type="ECO:0000313" key="3">
    <source>
        <dbReference type="EMBL" id="UJO20906.1"/>
    </source>
</evidence>
<dbReference type="Proteomes" id="UP000756132">
    <property type="component" value="Chromosome 8"/>
</dbReference>
<evidence type="ECO:0000313" key="4">
    <source>
        <dbReference type="Proteomes" id="UP000756132"/>
    </source>
</evidence>
<evidence type="ECO:0000256" key="2">
    <source>
        <dbReference type="SAM" id="Phobius"/>
    </source>
</evidence>
<dbReference type="RefSeq" id="XP_047765272.1">
    <property type="nucleotide sequence ID" value="XM_047910431.1"/>
</dbReference>